<evidence type="ECO:0000313" key="3">
    <source>
        <dbReference type="EMBL" id="KAL0568324.1"/>
    </source>
</evidence>
<feature type="compositionally biased region" description="Low complexity" evidence="1">
    <location>
        <begin position="204"/>
        <end position="219"/>
    </location>
</feature>
<feature type="compositionally biased region" description="Low complexity" evidence="1">
    <location>
        <begin position="119"/>
        <end position="165"/>
    </location>
</feature>
<gene>
    <name evidence="3" type="ORF">V5O48_013672</name>
</gene>
<dbReference type="EMBL" id="JBAHYK010001365">
    <property type="protein sequence ID" value="KAL0568324.1"/>
    <property type="molecule type" value="Genomic_DNA"/>
</dbReference>
<keyword evidence="4" id="KW-1185">Reference proteome</keyword>
<dbReference type="Proteomes" id="UP001465976">
    <property type="component" value="Unassembled WGS sequence"/>
</dbReference>
<sequence>MNHSNSEILRNALAASPEWARYPLISLIFIQVLLLTYAALLALSILWLASGVLIGLVLVNVTLLLWIRSLIETAVSRADLRQFPIGLLENKGAYVPNFHTEHSTNIPAAKDGKEMAVNADATSSASASSTSASVESPSPISSPAGTTPDIVATTSITNASSITKTLPATQITSRESDSHPEDQTTPRTEFSVSGESKEISLTASPSPSSSAQENGSPSSIQTRNDVHEGMKEGISNSDENTPSTVITNGFLASASYSSTQDVAPNLNLTNGTQVPISEDEN</sequence>
<organism evidence="3 4">
    <name type="scientific">Marasmius crinis-equi</name>
    <dbReference type="NCBI Taxonomy" id="585013"/>
    <lineage>
        <taxon>Eukaryota</taxon>
        <taxon>Fungi</taxon>
        <taxon>Dikarya</taxon>
        <taxon>Basidiomycota</taxon>
        <taxon>Agaricomycotina</taxon>
        <taxon>Agaricomycetes</taxon>
        <taxon>Agaricomycetidae</taxon>
        <taxon>Agaricales</taxon>
        <taxon>Marasmiineae</taxon>
        <taxon>Marasmiaceae</taxon>
        <taxon>Marasmius</taxon>
    </lineage>
</organism>
<feature type="compositionally biased region" description="Polar residues" evidence="1">
    <location>
        <begin position="234"/>
        <end position="246"/>
    </location>
</feature>
<feature type="transmembrane region" description="Helical" evidence="2">
    <location>
        <begin position="45"/>
        <end position="67"/>
    </location>
</feature>
<reference evidence="3 4" key="1">
    <citation type="submission" date="2024-02" db="EMBL/GenBank/DDBJ databases">
        <title>A draft genome for the cacao thread blight pathogen Marasmius crinis-equi.</title>
        <authorList>
            <person name="Cohen S.P."/>
            <person name="Baruah I.K."/>
            <person name="Amoako-Attah I."/>
            <person name="Bukari Y."/>
            <person name="Meinhardt L.W."/>
            <person name="Bailey B.A."/>
        </authorList>
    </citation>
    <scope>NUCLEOTIDE SEQUENCE [LARGE SCALE GENOMIC DNA]</scope>
    <source>
        <strain evidence="3 4">GH-76</strain>
    </source>
</reference>
<comment type="caution">
    <text evidence="3">The sequence shown here is derived from an EMBL/GenBank/DDBJ whole genome shotgun (WGS) entry which is preliminary data.</text>
</comment>
<feature type="non-terminal residue" evidence="3">
    <location>
        <position position="281"/>
    </location>
</feature>
<keyword evidence="2" id="KW-0472">Membrane</keyword>
<feature type="region of interest" description="Disordered" evidence="1">
    <location>
        <begin position="117"/>
        <end position="246"/>
    </location>
</feature>
<feature type="compositionally biased region" description="Polar residues" evidence="1">
    <location>
        <begin position="259"/>
        <end position="275"/>
    </location>
</feature>
<feature type="compositionally biased region" description="Polar residues" evidence="1">
    <location>
        <begin position="185"/>
        <end position="203"/>
    </location>
</feature>
<feature type="transmembrane region" description="Helical" evidence="2">
    <location>
        <begin position="20"/>
        <end position="39"/>
    </location>
</feature>
<evidence type="ECO:0000256" key="1">
    <source>
        <dbReference type="SAM" id="MobiDB-lite"/>
    </source>
</evidence>
<evidence type="ECO:0000313" key="4">
    <source>
        <dbReference type="Proteomes" id="UP001465976"/>
    </source>
</evidence>
<keyword evidence="2" id="KW-0812">Transmembrane</keyword>
<proteinExistence type="predicted"/>
<keyword evidence="2" id="KW-1133">Transmembrane helix</keyword>
<protein>
    <submittedName>
        <fullName evidence="3">Uncharacterized protein</fullName>
    </submittedName>
</protein>
<evidence type="ECO:0000256" key="2">
    <source>
        <dbReference type="SAM" id="Phobius"/>
    </source>
</evidence>
<name>A0ABR3EZG9_9AGAR</name>
<feature type="region of interest" description="Disordered" evidence="1">
    <location>
        <begin position="259"/>
        <end position="281"/>
    </location>
</feature>
<feature type="compositionally biased region" description="Basic and acidic residues" evidence="1">
    <location>
        <begin position="174"/>
        <end position="184"/>
    </location>
</feature>
<accession>A0ABR3EZG9</accession>